<accession>A0A3G8WK76</accession>
<keyword evidence="2" id="KW-0472">Membrane</keyword>
<feature type="transmembrane region" description="Helical" evidence="2">
    <location>
        <begin position="315"/>
        <end position="337"/>
    </location>
</feature>
<keyword evidence="2" id="KW-0812">Transmembrane</keyword>
<feature type="chain" id="PRO_5017987940" description="Conjugative transposon TraJ C-terminal domain-containing protein" evidence="3">
    <location>
        <begin position="24"/>
        <end position="408"/>
    </location>
</feature>
<keyword evidence="1" id="KW-0175">Coiled coil</keyword>
<dbReference type="GO" id="GO:0030255">
    <property type="term" value="P:protein secretion by the type IV secretion system"/>
    <property type="evidence" value="ECO:0007669"/>
    <property type="project" value="InterPro"/>
</dbReference>
<reference evidence="6" key="1">
    <citation type="submission" date="2018-11" db="EMBL/GenBank/DDBJ databases">
        <title>Proposal to divide the Flavobacteriaceae and reorganize its genera based on Amino Acid Identity values calculated from whole genome sequences.</title>
        <authorList>
            <person name="Nicholson A.C."/>
            <person name="Gulvik C.A."/>
            <person name="Whitney A.M."/>
            <person name="Humrighouse B.W."/>
            <person name="Bell M."/>
            <person name="Holmes B."/>
            <person name="Steigerwalt A.B."/>
            <person name="Villarma A."/>
            <person name="Sheth M."/>
            <person name="Batra D."/>
            <person name="Pryor J."/>
            <person name="Bernardet J.-F."/>
            <person name="Hugo C."/>
            <person name="Kampfer P."/>
            <person name="Newman J.D."/>
            <person name="McQuiston J.R."/>
        </authorList>
    </citation>
    <scope>NUCLEOTIDE SEQUENCE [LARGE SCALE GENOMIC DNA]</scope>
    <source>
        <strain evidence="6">H4753</strain>
    </source>
</reference>
<proteinExistence type="predicted"/>
<feature type="signal peptide" evidence="3">
    <location>
        <begin position="1"/>
        <end position="23"/>
    </location>
</feature>
<dbReference type="Proteomes" id="UP000282297">
    <property type="component" value="Chromosome"/>
</dbReference>
<organism evidence="5 6">
    <name type="scientific">Chryseobacterium taklimakanense</name>
    <dbReference type="NCBI Taxonomy" id="536441"/>
    <lineage>
        <taxon>Bacteria</taxon>
        <taxon>Pseudomonadati</taxon>
        <taxon>Bacteroidota</taxon>
        <taxon>Flavobacteriia</taxon>
        <taxon>Flavobacteriales</taxon>
        <taxon>Weeksellaceae</taxon>
        <taxon>Chryseobacterium group</taxon>
        <taxon>Chryseobacterium</taxon>
    </lineage>
</organism>
<feature type="transmembrane region" description="Helical" evidence="2">
    <location>
        <begin position="269"/>
        <end position="295"/>
    </location>
</feature>
<dbReference type="Pfam" id="PF07863">
    <property type="entry name" value="CtnDOT_TraJ"/>
    <property type="match status" value="1"/>
</dbReference>
<dbReference type="AlphaFoldDB" id="A0A3G8WK76"/>
<evidence type="ECO:0000256" key="2">
    <source>
        <dbReference type="SAM" id="Phobius"/>
    </source>
</evidence>
<feature type="transmembrane region" description="Helical" evidence="2">
    <location>
        <begin position="210"/>
        <end position="230"/>
    </location>
</feature>
<gene>
    <name evidence="5" type="ORF">EIH08_07715</name>
</gene>
<evidence type="ECO:0000313" key="5">
    <source>
        <dbReference type="EMBL" id="AZI20618.1"/>
    </source>
</evidence>
<dbReference type="EMBL" id="CP034171">
    <property type="protein sequence ID" value="AZI20618.1"/>
    <property type="molecule type" value="Genomic_DNA"/>
</dbReference>
<name>A0A3G8WK76_9FLAO</name>
<feature type="coiled-coil region" evidence="1">
    <location>
        <begin position="146"/>
        <end position="176"/>
    </location>
</feature>
<protein>
    <recommendedName>
        <fullName evidence="4">Conjugative transposon TraJ C-terminal domain-containing protein</fullName>
    </recommendedName>
</protein>
<feature type="domain" description="Conjugative transposon TraJ C-terminal" evidence="4">
    <location>
        <begin position="67"/>
        <end position="386"/>
    </location>
</feature>
<keyword evidence="3" id="KW-0732">Signal</keyword>
<dbReference type="GO" id="GO:0016020">
    <property type="term" value="C:membrane"/>
    <property type="evidence" value="ECO:0007669"/>
    <property type="project" value="UniProtKB-SubCell"/>
</dbReference>
<evidence type="ECO:0000313" key="6">
    <source>
        <dbReference type="Proteomes" id="UP000282297"/>
    </source>
</evidence>
<keyword evidence="2" id="KW-1133">Transmembrane helix</keyword>
<evidence type="ECO:0000256" key="1">
    <source>
        <dbReference type="SAM" id="Coils"/>
    </source>
</evidence>
<sequence>MKHRILLLTFCLGTLLLPSLGFAQTGNSVNSLLQFLKGDGAFERWYMEVFTQLDTDIQSNAIAASMLGRTIGGLGSLMYLGYLGFQMQEGSRPWEVTPMIRPIIIGMILLHWVSFYQMIQYPLQKLAQPSKDIFMSIEKQANDIRVKRFEKQIQLLEFLIKQKAEEEAKQKEIEINEDKGFGDRIIEGMSQLFTPIQEWMIRMDFQLQKLIAEVIEAVSLTILRVCTYLIFFIQKIWSYVLIVLGPVAVGLSLIPGFESSFQNWVAKFININLYTFVSYTIINIGQQLIISGYQLEIERYDLLLSNGTVTDLNMLAAYISNNGMIHTVLFPCVAYIVTGIGVLMTPTIADSIVSAGGAGIMTKGKSAAGKVMASGKAAGTAVATGGKSIIVSAGNTAGVVGKSIRALK</sequence>
<evidence type="ECO:0000259" key="4">
    <source>
        <dbReference type="Pfam" id="PF07863"/>
    </source>
</evidence>
<evidence type="ECO:0000256" key="3">
    <source>
        <dbReference type="SAM" id="SignalP"/>
    </source>
</evidence>
<feature type="transmembrane region" description="Helical" evidence="2">
    <location>
        <begin position="236"/>
        <end position="257"/>
    </location>
</feature>
<dbReference type="InterPro" id="IPR012424">
    <property type="entry name" value="Conjugative_transposon_TraJ_C"/>
</dbReference>
<dbReference type="RefSeq" id="WP_124784808.1">
    <property type="nucleotide sequence ID" value="NZ_CP034171.1"/>
</dbReference>